<reference evidence="1 2" key="1">
    <citation type="journal article" date="2013" name="PLoS Genet.">
        <title>Plant-symbiotic fungi as chemical engineers: Multi-genome analysis of the Clavicipitaceae reveals dynamics of alkaloid loci.</title>
        <authorList>
            <person name="Schardl C.L."/>
            <person name="Young C.A."/>
            <person name="Hesse U."/>
            <person name="Amyotte S.G."/>
            <person name="Andreeva K."/>
            <person name="Calie P.J."/>
            <person name="Fleetwood D.J."/>
            <person name="Haws D.C."/>
            <person name="Moore N."/>
            <person name="Oeser B."/>
            <person name="Panaccione D.G."/>
            <person name="Schweri K.K."/>
            <person name="Voisey C.R."/>
            <person name="Farman M.L."/>
            <person name="Jaromczyk J.W."/>
            <person name="Roe B.A."/>
            <person name="O'Sullivan D.M."/>
            <person name="Scott B."/>
            <person name="Tudzynski P."/>
            <person name="An Z."/>
            <person name="Arnaoudova E.G."/>
            <person name="Bullock C.T."/>
            <person name="Charlton N.D."/>
            <person name="Chen L."/>
            <person name="Cox M."/>
            <person name="Dinkins R.D."/>
            <person name="Florea S."/>
            <person name="Glenn A.E."/>
            <person name="Gordon A."/>
            <person name="Gueldener U."/>
            <person name="Harris D.R."/>
            <person name="Hollin W."/>
            <person name="Jaromczyk J."/>
            <person name="Johnson R.D."/>
            <person name="Khan A.K."/>
            <person name="Leistner E."/>
            <person name="Leuchtmann A."/>
            <person name="Li C."/>
            <person name="Liu J."/>
            <person name="Liu J."/>
            <person name="Liu M."/>
            <person name="Mace W."/>
            <person name="Machado C."/>
            <person name="Nagabhyru P."/>
            <person name="Pan J."/>
            <person name="Schmid J."/>
            <person name="Sugawara K."/>
            <person name="Steiner U."/>
            <person name="Takach J.E."/>
            <person name="Tanaka E."/>
            <person name="Webb J.S."/>
            <person name="Wilson E.V."/>
            <person name="Wiseman J.L."/>
            <person name="Yoshida R."/>
            <person name="Zeng Z."/>
        </authorList>
    </citation>
    <scope>NUCLEOTIDE SEQUENCE [LARGE SCALE GENOMIC DNA]</scope>
    <source>
        <strain evidence="1 2">20.1</strain>
    </source>
</reference>
<dbReference type="AlphaFoldDB" id="M1W728"/>
<proteinExistence type="predicted"/>
<dbReference type="OrthoDB" id="10531968at2759"/>
<name>M1W728_CLAP2</name>
<dbReference type="Proteomes" id="UP000016801">
    <property type="component" value="Unassembled WGS sequence"/>
</dbReference>
<accession>M1W728</accession>
<evidence type="ECO:0000313" key="1">
    <source>
        <dbReference type="EMBL" id="CCE30840.1"/>
    </source>
</evidence>
<gene>
    <name evidence="1" type="ORF">CPUR_04689</name>
</gene>
<keyword evidence="2" id="KW-1185">Reference proteome</keyword>
<protein>
    <submittedName>
        <fullName evidence="1">Uncharacterized protein</fullName>
    </submittedName>
</protein>
<evidence type="ECO:0000313" key="2">
    <source>
        <dbReference type="Proteomes" id="UP000016801"/>
    </source>
</evidence>
<sequence>MNGIEAVSRIGKEFPPEEKIAMLAGAEAEDKGKNPTLDVDEAQFSRARGGRRPQVEQRGTRRFTRYGNPQRVTGSSAFCVAGLTTLFQNLVPTKRRLKAGGGVLDCKRMGEVTISCPDGSEGWLRDALLVPNLGVTRQSSFIEA</sequence>
<dbReference type="VEuPathDB" id="FungiDB:CPUR_04689"/>
<dbReference type="HOGENOM" id="CLU_1796280_0_0_1"/>
<comment type="caution">
    <text evidence="1">The sequence shown here is derived from an EMBL/GenBank/DDBJ whole genome shotgun (WGS) entry which is preliminary data.</text>
</comment>
<dbReference type="EMBL" id="CAGA01000025">
    <property type="protein sequence ID" value="CCE30840.1"/>
    <property type="molecule type" value="Genomic_DNA"/>
</dbReference>
<organism evidence="1 2">
    <name type="scientific">Claviceps purpurea (strain 20.1)</name>
    <name type="common">Ergot fungus</name>
    <name type="synonym">Sphacelia segetum</name>
    <dbReference type="NCBI Taxonomy" id="1111077"/>
    <lineage>
        <taxon>Eukaryota</taxon>
        <taxon>Fungi</taxon>
        <taxon>Dikarya</taxon>
        <taxon>Ascomycota</taxon>
        <taxon>Pezizomycotina</taxon>
        <taxon>Sordariomycetes</taxon>
        <taxon>Hypocreomycetidae</taxon>
        <taxon>Hypocreales</taxon>
        <taxon>Clavicipitaceae</taxon>
        <taxon>Claviceps</taxon>
    </lineage>
</organism>